<gene>
    <name evidence="3" type="ORF">FEQUK3_LOCUS5765</name>
</gene>
<dbReference type="EMBL" id="CAJSTJ010000131">
    <property type="protein sequence ID" value="CAG7560036.1"/>
    <property type="molecule type" value="Genomic_DNA"/>
</dbReference>
<evidence type="ECO:0000256" key="1">
    <source>
        <dbReference type="PIRSR" id="PIRSR640198-1"/>
    </source>
</evidence>
<reference evidence="3" key="1">
    <citation type="submission" date="2021-05" db="EMBL/GenBank/DDBJ databases">
        <authorList>
            <person name="Khan N."/>
        </authorList>
    </citation>
    <scope>NUCLEOTIDE SEQUENCE</scope>
</reference>
<dbReference type="Proteomes" id="UP000693738">
    <property type="component" value="Unassembled WGS sequence"/>
</dbReference>
<dbReference type="Pfam" id="PF02661">
    <property type="entry name" value="Fic"/>
    <property type="match status" value="1"/>
</dbReference>
<dbReference type="InterPro" id="IPR040198">
    <property type="entry name" value="Fido_containing"/>
</dbReference>
<name>A0A8J2ILJ8_FUSEQ</name>
<comment type="caution">
    <text evidence="3">The sequence shown here is derived from an EMBL/GenBank/DDBJ whole genome shotgun (WGS) entry which is preliminary data.</text>
</comment>
<organism evidence="3 4">
    <name type="scientific">Fusarium equiseti</name>
    <name type="common">Fusarium scirpi</name>
    <dbReference type="NCBI Taxonomy" id="61235"/>
    <lineage>
        <taxon>Eukaryota</taxon>
        <taxon>Fungi</taxon>
        <taxon>Dikarya</taxon>
        <taxon>Ascomycota</taxon>
        <taxon>Pezizomycotina</taxon>
        <taxon>Sordariomycetes</taxon>
        <taxon>Hypocreomycetidae</taxon>
        <taxon>Hypocreales</taxon>
        <taxon>Nectriaceae</taxon>
        <taxon>Fusarium</taxon>
        <taxon>Fusarium incarnatum-equiseti species complex</taxon>
    </lineage>
</organism>
<protein>
    <recommendedName>
        <fullName evidence="2">Fido domain-containing protein</fullName>
    </recommendedName>
</protein>
<sequence>MSSNHGVHPPADRPAQVTVLPDIVMDDGSYDCNKAEGNPEEDPYRLFQEFSSLLYERNVESGTVFSQYYRQKIYQLVWSSNMIENVGADISMTLGLCERVFGGWPASELLLYFDSVRSQREITHQAKAAGYIFGEIGKGNDLSEDLIRNTHEVLTCGIDMEDVTPWTEFSGRYRRGPARTDSYQFMHQDKVPSAMQQMIKDFNEEALQATESGQIDPIALAAKYSHAFTTIHPFECGNGRISRLILNVILFKFTLCLISFGKDENDRDEYRDLVADALLREGVCDLLELVGVPKEFRPRNWIGLATFTLKHALETMKEMHQLGQSSSSHSGTQQKDDLLTIVC</sequence>
<dbReference type="PANTHER" id="PTHR13504:SF38">
    <property type="entry name" value="FIDO DOMAIN-CONTAINING PROTEIN"/>
    <property type="match status" value="1"/>
</dbReference>
<dbReference type="PANTHER" id="PTHR13504">
    <property type="entry name" value="FIDO DOMAIN-CONTAINING PROTEIN DDB_G0283145"/>
    <property type="match status" value="1"/>
</dbReference>
<feature type="domain" description="Fido" evidence="2">
    <location>
        <begin position="142"/>
        <end position="292"/>
    </location>
</feature>
<evidence type="ECO:0000259" key="2">
    <source>
        <dbReference type="PROSITE" id="PS51459"/>
    </source>
</evidence>
<proteinExistence type="predicted"/>
<feature type="active site" evidence="1">
    <location>
        <position position="232"/>
    </location>
</feature>
<dbReference type="AlphaFoldDB" id="A0A8J2ILJ8"/>
<dbReference type="InterPro" id="IPR003812">
    <property type="entry name" value="Fido"/>
</dbReference>
<accession>A0A8J2ILJ8</accession>
<evidence type="ECO:0000313" key="4">
    <source>
        <dbReference type="Proteomes" id="UP000693738"/>
    </source>
</evidence>
<evidence type="ECO:0000313" key="3">
    <source>
        <dbReference type="EMBL" id="CAG7560036.1"/>
    </source>
</evidence>
<dbReference type="PROSITE" id="PS51459">
    <property type="entry name" value="FIDO"/>
    <property type="match status" value="1"/>
</dbReference>